<evidence type="ECO:0000256" key="4">
    <source>
        <dbReference type="ARBA" id="ARBA00022989"/>
    </source>
</evidence>
<dbReference type="GO" id="GO:0022857">
    <property type="term" value="F:transmembrane transporter activity"/>
    <property type="evidence" value="ECO:0007669"/>
    <property type="project" value="InterPro"/>
</dbReference>
<dbReference type="InterPro" id="IPR037185">
    <property type="entry name" value="EmrE-like"/>
</dbReference>
<dbReference type="SUPFAM" id="SSF103481">
    <property type="entry name" value="Multidrug resistance efflux transporter EmrE"/>
    <property type="match status" value="2"/>
</dbReference>
<name>A0AAQ3KGH0_9LILI</name>
<evidence type="ECO:0000259" key="7">
    <source>
        <dbReference type="Pfam" id="PF00892"/>
    </source>
</evidence>
<feature type="domain" description="EamA" evidence="7">
    <location>
        <begin position="192"/>
        <end position="328"/>
    </location>
</feature>
<comment type="subcellular location">
    <subcellularLocation>
        <location evidence="1 6">Membrane</location>
        <topology evidence="1 6">Multi-pass membrane protein</topology>
    </subcellularLocation>
</comment>
<dbReference type="Proteomes" id="UP001327560">
    <property type="component" value="Chromosome 5"/>
</dbReference>
<feature type="transmembrane region" description="Helical" evidence="6">
    <location>
        <begin position="221"/>
        <end position="242"/>
    </location>
</feature>
<evidence type="ECO:0000256" key="2">
    <source>
        <dbReference type="ARBA" id="ARBA00007635"/>
    </source>
</evidence>
<dbReference type="AlphaFoldDB" id="A0AAQ3KGH0"/>
<dbReference type="EMBL" id="CP136894">
    <property type="protein sequence ID" value="WOL07687.1"/>
    <property type="molecule type" value="Genomic_DNA"/>
</dbReference>
<keyword evidence="9" id="KW-1185">Reference proteome</keyword>
<reference evidence="8 9" key="1">
    <citation type="submission" date="2023-10" db="EMBL/GenBank/DDBJ databases">
        <title>Chromosome-scale genome assembly provides insights into flower coloration mechanisms of Canna indica.</title>
        <authorList>
            <person name="Li C."/>
        </authorList>
    </citation>
    <scope>NUCLEOTIDE SEQUENCE [LARGE SCALE GENOMIC DNA]</scope>
    <source>
        <tissue evidence="8">Flower</tissue>
    </source>
</reference>
<dbReference type="PANTHER" id="PTHR31218">
    <property type="entry name" value="WAT1-RELATED PROTEIN"/>
    <property type="match status" value="1"/>
</dbReference>
<sequence>MAMRVLKEYGPLVGLIYVQVAYAFMFLVARFAFTHGMSHFTFVLYRQITGTIAIYSASCCLPNSKILSIRWKNVKQIFILALIGVCVSQNLYYAGLALTSSTFASAMNNLQPVVTFLLAYLLRFEEVRIKRRDGQAKILGTLMCVVGAMVMTFFKGTHTEGQGLHAQHPFRLPRVIKLVLGQNGGDGSFILGAFLTCVGSWSLSGFLIYQAWIVDEYPSQLALSGHVSFVGSLQSAVVTFIFGNPTDLILQWNLQLLVIAYSGILCTGIGFFITMWCVKEKGPVYATAFSPLSSVIVAILEPLLLHVQFTWTSMAGMVVIVTGLYLVLWGKAQEGKPIKSLAAAQLNEAEGAGLGEALINEEPLLLAKTSSYMHLI</sequence>
<evidence type="ECO:0000256" key="5">
    <source>
        <dbReference type="ARBA" id="ARBA00023136"/>
    </source>
</evidence>
<dbReference type="GO" id="GO:0016020">
    <property type="term" value="C:membrane"/>
    <property type="evidence" value="ECO:0007669"/>
    <property type="project" value="UniProtKB-SubCell"/>
</dbReference>
<feature type="transmembrane region" description="Helical" evidence="6">
    <location>
        <begin position="311"/>
        <end position="330"/>
    </location>
</feature>
<feature type="transmembrane region" description="Helical" evidence="6">
    <location>
        <begin position="39"/>
        <end position="57"/>
    </location>
</feature>
<evidence type="ECO:0000256" key="6">
    <source>
        <dbReference type="RuleBase" id="RU363077"/>
    </source>
</evidence>
<evidence type="ECO:0000313" key="9">
    <source>
        <dbReference type="Proteomes" id="UP001327560"/>
    </source>
</evidence>
<evidence type="ECO:0000256" key="3">
    <source>
        <dbReference type="ARBA" id="ARBA00022692"/>
    </source>
</evidence>
<feature type="transmembrane region" description="Helical" evidence="6">
    <location>
        <begin position="102"/>
        <end position="122"/>
    </location>
</feature>
<proteinExistence type="inferred from homology"/>
<feature type="transmembrane region" description="Helical" evidence="6">
    <location>
        <begin position="189"/>
        <end position="209"/>
    </location>
</feature>
<feature type="domain" description="EamA" evidence="7">
    <location>
        <begin position="15"/>
        <end position="152"/>
    </location>
</feature>
<dbReference type="Pfam" id="PF00892">
    <property type="entry name" value="EamA"/>
    <property type="match status" value="2"/>
</dbReference>
<keyword evidence="4 6" id="KW-1133">Transmembrane helix</keyword>
<dbReference type="InterPro" id="IPR000620">
    <property type="entry name" value="EamA_dom"/>
</dbReference>
<organism evidence="8 9">
    <name type="scientific">Canna indica</name>
    <name type="common">Indian-shot</name>
    <dbReference type="NCBI Taxonomy" id="4628"/>
    <lineage>
        <taxon>Eukaryota</taxon>
        <taxon>Viridiplantae</taxon>
        <taxon>Streptophyta</taxon>
        <taxon>Embryophyta</taxon>
        <taxon>Tracheophyta</taxon>
        <taxon>Spermatophyta</taxon>
        <taxon>Magnoliopsida</taxon>
        <taxon>Liliopsida</taxon>
        <taxon>Zingiberales</taxon>
        <taxon>Cannaceae</taxon>
        <taxon>Canna</taxon>
    </lineage>
</organism>
<accession>A0AAQ3KGH0</accession>
<feature type="transmembrane region" description="Helical" evidence="6">
    <location>
        <begin position="134"/>
        <end position="154"/>
    </location>
</feature>
<feature type="transmembrane region" description="Helical" evidence="6">
    <location>
        <begin position="12"/>
        <end position="33"/>
    </location>
</feature>
<evidence type="ECO:0000313" key="8">
    <source>
        <dbReference type="EMBL" id="WOL07687.1"/>
    </source>
</evidence>
<feature type="transmembrane region" description="Helical" evidence="6">
    <location>
        <begin position="77"/>
        <end position="96"/>
    </location>
</feature>
<protein>
    <recommendedName>
        <fullName evidence="6">WAT1-related protein</fullName>
    </recommendedName>
</protein>
<feature type="transmembrane region" description="Helical" evidence="6">
    <location>
        <begin position="254"/>
        <end position="277"/>
    </location>
</feature>
<comment type="similarity">
    <text evidence="2 6">Belongs to the drug/metabolite transporter (DMT) superfamily. Plant drug/metabolite exporter (P-DME) (TC 2.A.7.4) family.</text>
</comment>
<keyword evidence="5 6" id="KW-0472">Membrane</keyword>
<gene>
    <name evidence="8" type="ORF">Cni_G16434</name>
</gene>
<evidence type="ECO:0000256" key="1">
    <source>
        <dbReference type="ARBA" id="ARBA00004141"/>
    </source>
</evidence>
<keyword evidence="3 6" id="KW-0812">Transmembrane</keyword>
<dbReference type="InterPro" id="IPR030184">
    <property type="entry name" value="WAT1-related"/>
</dbReference>
<feature type="transmembrane region" description="Helical" evidence="6">
    <location>
        <begin position="284"/>
        <end position="305"/>
    </location>
</feature>